<proteinExistence type="predicted"/>
<dbReference type="AlphaFoldDB" id="A0A8R1IG85"/>
<accession>A0A8R1IG85</accession>
<evidence type="ECO:0000313" key="1">
    <source>
        <dbReference type="EnsemblMetazoa" id="CJA34193.1"/>
    </source>
</evidence>
<sequence>MSQDKIRWVPREQKRLVSDVQKGAKKGRREARRRVVNGARCSVKSKFHVENTDLSLRRTLENRHGGVYAVKPDRDRLSAISLSSSEPVDSMECLVDYRDMAVPEHESVTIRRLGRSRSGKESRRDVDAWLRTRARRLERRATSVLISDIFHQCL</sequence>
<evidence type="ECO:0000313" key="2">
    <source>
        <dbReference type="Proteomes" id="UP000005237"/>
    </source>
</evidence>
<dbReference type="Proteomes" id="UP000005237">
    <property type="component" value="Unassembled WGS sequence"/>
</dbReference>
<dbReference type="EnsemblMetazoa" id="CJA34193.1">
    <property type="protein sequence ID" value="CJA34193.1"/>
    <property type="gene ID" value="WBGene00210040"/>
</dbReference>
<reference evidence="2" key="1">
    <citation type="submission" date="2010-08" db="EMBL/GenBank/DDBJ databases">
        <authorList>
            <consortium name="Caenorhabditis japonica Sequencing Consortium"/>
            <person name="Wilson R.K."/>
        </authorList>
    </citation>
    <scope>NUCLEOTIDE SEQUENCE [LARGE SCALE GENOMIC DNA]</scope>
    <source>
        <strain evidence="2">DF5081</strain>
    </source>
</reference>
<reference evidence="1" key="2">
    <citation type="submission" date="2022-06" db="UniProtKB">
        <authorList>
            <consortium name="EnsemblMetazoa"/>
        </authorList>
    </citation>
    <scope>IDENTIFICATION</scope>
    <source>
        <strain evidence="1">DF5081</strain>
    </source>
</reference>
<organism evidence="1 2">
    <name type="scientific">Caenorhabditis japonica</name>
    <dbReference type="NCBI Taxonomy" id="281687"/>
    <lineage>
        <taxon>Eukaryota</taxon>
        <taxon>Metazoa</taxon>
        <taxon>Ecdysozoa</taxon>
        <taxon>Nematoda</taxon>
        <taxon>Chromadorea</taxon>
        <taxon>Rhabditida</taxon>
        <taxon>Rhabditina</taxon>
        <taxon>Rhabditomorpha</taxon>
        <taxon>Rhabditoidea</taxon>
        <taxon>Rhabditidae</taxon>
        <taxon>Peloderinae</taxon>
        <taxon>Caenorhabditis</taxon>
    </lineage>
</organism>
<name>A0A8R1IG85_CAEJA</name>
<protein>
    <submittedName>
        <fullName evidence="1">Uncharacterized protein</fullName>
    </submittedName>
</protein>
<keyword evidence="2" id="KW-1185">Reference proteome</keyword>